<proteinExistence type="predicted"/>
<dbReference type="InterPro" id="IPR025506">
    <property type="entry name" value="Abi_alpha"/>
</dbReference>
<name>A0A7G7W2Z3_9BACT</name>
<accession>A0A7G7W2Z3</accession>
<dbReference type="KEGG" id="hsk:H4317_11090"/>
<keyword evidence="2" id="KW-1185">Reference proteome</keyword>
<gene>
    <name evidence="1" type="ORF">H4317_11090</name>
</gene>
<dbReference type="AlphaFoldDB" id="A0A7G7W2Z3"/>
<dbReference type="Pfam" id="PF14337">
    <property type="entry name" value="Abi_alpha"/>
    <property type="match status" value="1"/>
</dbReference>
<dbReference type="Proteomes" id="UP000515489">
    <property type="component" value="Chromosome"/>
</dbReference>
<dbReference type="RefSeq" id="WP_185886666.1">
    <property type="nucleotide sequence ID" value="NZ_CP060202.1"/>
</dbReference>
<evidence type="ECO:0000313" key="1">
    <source>
        <dbReference type="EMBL" id="QNH60736.1"/>
    </source>
</evidence>
<organism evidence="1 2">
    <name type="scientific">Hymenobacter sediminicola</name>
    <dbReference type="NCBI Taxonomy" id="2761579"/>
    <lineage>
        <taxon>Bacteria</taxon>
        <taxon>Pseudomonadati</taxon>
        <taxon>Bacteroidota</taxon>
        <taxon>Cytophagia</taxon>
        <taxon>Cytophagales</taxon>
        <taxon>Hymenobacteraceae</taxon>
        <taxon>Hymenobacter</taxon>
    </lineage>
</organism>
<protein>
    <submittedName>
        <fullName evidence="1">DUF4393 domain-containing protein</fullName>
    </submittedName>
</protein>
<dbReference type="EMBL" id="CP060202">
    <property type="protein sequence ID" value="QNH60736.1"/>
    <property type="molecule type" value="Genomic_DNA"/>
</dbReference>
<evidence type="ECO:0000313" key="2">
    <source>
        <dbReference type="Proteomes" id="UP000515489"/>
    </source>
</evidence>
<sequence length="244" mass="26290">MSDPITASTILLGAGGGVVVPFVNKVVGPAAEELGLLLSEGLRKFRLKKQLALFKEAHQMLADAGVDAKQVSLKLLVPLLENASLEDSPVLSTKWAALLANAANSNVSKEPHPSFVDTLRQLTPSQAKILDLIFEGHSEQRVQSSANPASGYYRKDMLFLKNESGLSMSELAFDIANLLRLDTCKDYMGMLENNLIEIAHASFPGKNTINTEDFVIQQYKIVGSVYGLEFVRACTAPVASSPGA</sequence>
<reference evidence="1 2" key="1">
    <citation type="submission" date="2020-08" db="EMBL/GenBank/DDBJ databases">
        <title>Hymenobacter sp. S2-20-2 genome sequencing.</title>
        <authorList>
            <person name="Jin L."/>
        </authorList>
    </citation>
    <scope>NUCLEOTIDE SEQUENCE [LARGE SCALE GENOMIC DNA]</scope>
    <source>
        <strain evidence="1 2">S2-20-2</strain>
    </source>
</reference>